<dbReference type="InterPro" id="IPR020422">
    <property type="entry name" value="TYR_PHOSPHATASE_DUAL_dom"/>
</dbReference>
<dbReference type="EC" id="3.1.3.48" evidence="2"/>
<evidence type="ECO:0000256" key="1">
    <source>
        <dbReference type="ARBA" id="ARBA00008601"/>
    </source>
</evidence>
<dbReference type="AlphaFoldDB" id="J8PIL4"/>
<keyword evidence="4" id="KW-0904">Protein phosphatase</keyword>
<dbReference type="GO" id="GO:0008330">
    <property type="term" value="F:protein tyrosine/threonine phosphatase activity"/>
    <property type="evidence" value="ECO:0007669"/>
    <property type="project" value="TreeGrafter"/>
</dbReference>
<feature type="region of interest" description="Disordered" evidence="5">
    <location>
        <begin position="1"/>
        <end position="32"/>
    </location>
</feature>
<dbReference type="CDD" id="cd14521">
    <property type="entry name" value="DSP_fungal_SDP1-like"/>
    <property type="match status" value="1"/>
</dbReference>
<feature type="compositionally biased region" description="Low complexity" evidence="5">
    <location>
        <begin position="425"/>
        <end position="435"/>
    </location>
</feature>
<comment type="similarity">
    <text evidence="1">Belongs to the protein-tyrosine phosphatase family. Non-receptor class dual specificity subfamily.</text>
</comment>
<dbReference type="HOGENOM" id="CLU_036115_0_0_1"/>
<feature type="domain" description="Tyrosine-protein phosphatase" evidence="6">
    <location>
        <begin position="228"/>
        <end position="370"/>
    </location>
</feature>
<dbReference type="InterPro" id="IPR000340">
    <property type="entry name" value="Dual-sp_phosphatase_cat-dom"/>
</dbReference>
<dbReference type="Pfam" id="PF00782">
    <property type="entry name" value="DSPc"/>
    <property type="match status" value="1"/>
</dbReference>
<dbReference type="GO" id="GO:0005634">
    <property type="term" value="C:nucleus"/>
    <property type="evidence" value="ECO:0007669"/>
    <property type="project" value="TreeGrafter"/>
</dbReference>
<comment type="caution">
    <text evidence="8">The sequence shown here is derived from an EMBL/GenBank/DDBJ whole genome shotgun (WGS) entry which is preliminary data.</text>
</comment>
<evidence type="ECO:0000256" key="4">
    <source>
        <dbReference type="ARBA" id="ARBA00022912"/>
    </source>
</evidence>
<evidence type="ECO:0000256" key="5">
    <source>
        <dbReference type="SAM" id="MobiDB-lite"/>
    </source>
</evidence>
<dbReference type="PANTHER" id="PTHR10159:SF519">
    <property type="entry name" value="DUAL SPECIFICITY PROTEIN PHOSPHATASE MPK3"/>
    <property type="match status" value="1"/>
</dbReference>
<dbReference type="Proteomes" id="UP000006968">
    <property type="component" value="Chromosome XIV"/>
</dbReference>
<gene>
    <name evidence="8" type="ORF">SU7_3000</name>
</gene>
<evidence type="ECO:0000256" key="3">
    <source>
        <dbReference type="ARBA" id="ARBA00022801"/>
    </source>
</evidence>
<protein>
    <recommendedName>
        <fullName evidence="2">protein-tyrosine-phosphatase</fullName>
        <ecNumber evidence="2">3.1.3.48</ecNumber>
    </recommendedName>
</protein>
<evidence type="ECO:0000259" key="6">
    <source>
        <dbReference type="PROSITE" id="PS50054"/>
    </source>
</evidence>
<dbReference type="SMART" id="SM00195">
    <property type="entry name" value="DSPc"/>
    <property type="match status" value="1"/>
</dbReference>
<sequence length="493" mass="55111">MQFHSDKQRLGSKSNIDFQPGSPRSLQNRNTKNLSLDITTLNPLMEFSLQSQSVPGSIKYPSPTPLNLFTKPKPTILENCPAKLSSRPTSLSLPLRQSEASIYTLPASLKNRATSPNLHTRSSMASSIGKLSSSFSENPHLNRIHSLSVKTKDLKLKGIRGRSQTISSLETSTPISSVCERSLGNSDMNRFSSQKNMQTTLIFPEEQPDLNIDMMHTEIYQRTVYLDGPLLVIPPNLYLYSEPKLEDILSFDLVINVAKEIPNLDSLIPPELKRKIQYHHVEWTHTSKIVNDLSRLTRIMHTAYLHNKKILVHCQCGVSRSASLIVAYIMRYYGLSLNDAYNKLKAVAKDISPNMGLIFQLMEWGGMLSKNSLDDEEEEEEEEDVAIHMQPEENEVSSNEASSSATKSYSSASYRSFPMLMNLSSSPNDSSVNSSEVTPRTPATLSEARTTLIEEQDQENKNRKTLSHSADTLDASVDSEPISTASEQMMLLP</sequence>
<dbReference type="PROSITE" id="PS00383">
    <property type="entry name" value="TYR_PHOSPHATASE_1"/>
    <property type="match status" value="1"/>
</dbReference>
<dbReference type="GO" id="GO:0017017">
    <property type="term" value="F:MAP kinase tyrosine/serine/threonine phosphatase activity"/>
    <property type="evidence" value="ECO:0007669"/>
    <property type="project" value="TreeGrafter"/>
</dbReference>
<dbReference type="EMBL" id="ALIE01000170">
    <property type="protein sequence ID" value="EJS41960.1"/>
    <property type="molecule type" value="Genomic_DNA"/>
</dbReference>
<keyword evidence="9" id="KW-1185">Reference proteome</keyword>
<dbReference type="FunFam" id="3.90.190.10:FF:000094">
    <property type="entry name" value="Probable tyrosine-protein phosphatase"/>
    <property type="match status" value="1"/>
</dbReference>
<name>J8PIL4_SACAR</name>
<dbReference type="GO" id="GO:0005829">
    <property type="term" value="C:cytosol"/>
    <property type="evidence" value="ECO:0007669"/>
    <property type="project" value="TreeGrafter"/>
</dbReference>
<accession>J8PIL4</accession>
<feature type="region of interest" description="Disordered" evidence="5">
    <location>
        <begin position="371"/>
        <end position="407"/>
    </location>
</feature>
<evidence type="ECO:0000256" key="2">
    <source>
        <dbReference type="ARBA" id="ARBA00013064"/>
    </source>
</evidence>
<feature type="region of interest" description="Disordered" evidence="5">
    <location>
        <begin position="425"/>
        <end position="493"/>
    </location>
</feature>
<dbReference type="OrthoDB" id="426001at2759"/>
<feature type="compositionally biased region" description="Polar residues" evidence="5">
    <location>
        <begin position="11"/>
        <end position="32"/>
    </location>
</feature>
<feature type="compositionally biased region" description="Acidic residues" evidence="5">
    <location>
        <begin position="374"/>
        <end position="384"/>
    </location>
</feature>
<dbReference type="PANTHER" id="PTHR10159">
    <property type="entry name" value="DUAL SPECIFICITY PROTEIN PHOSPHATASE"/>
    <property type="match status" value="1"/>
</dbReference>
<keyword evidence="3" id="KW-0378">Hydrolase</keyword>
<dbReference type="InterPro" id="IPR016130">
    <property type="entry name" value="Tyr_Pase_AS"/>
</dbReference>
<dbReference type="SUPFAM" id="SSF52799">
    <property type="entry name" value="(Phosphotyrosine protein) phosphatases II"/>
    <property type="match status" value="1"/>
</dbReference>
<dbReference type="InterPro" id="IPR000387">
    <property type="entry name" value="Tyr_Pase_dom"/>
</dbReference>
<reference evidence="8 9" key="1">
    <citation type="journal article" date="2013" name="BMC Genomics">
        <title>High quality de novo sequencing and assembly of the Saccharomyces arboricolus genome.</title>
        <authorList>
            <person name="Liti G."/>
            <person name="Nguyen Ba A.N."/>
            <person name="Blythe M."/>
            <person name="Mueller C.A."/>
            <person name="Bergstroem A."/>
            <person name="Cubillos F.A."/>
            <person name="Dafhnis-Calas F."/>
            <person name="Khoshraftar S."/>
            <person name="Malla S."/>
            <person name="Mehta N."/>
            <person name="Siow C.C."/>
            <person name="Warringer J."/>
            <person name="Moses A.M."/>
            <person name="Louis E.J."/>
            <person name="Nieduszynski C.A."/>
        </authorList>
    </citation>
    <scope>NUCLEOTIDE SEQUENCE [LARGE SCALE GENOMIC DNA]</scope>
    <source>
        <strain evidence="9">H-6 / AS 2.3317 / CBS 10644</strain>
    </source>
</reference>
<dbReference type="Gene3D" id="3.90.190.10">
    <property type="entry name" value="Protein tyrosine phosphatase superfamily"/>
    <property type="match status" value="1"/>
</dbReference>
<dbReference type="PROSITE" id="PS50054">
    <property type="entry name" value="TYR_PHOSPHATASE_DUAL"/>
    <property type="match status" value="1"/>
</dbReference>
<feature type="compositionally biased region" description="Low complexity" evidence="5">
    <location>
        <begin position="397"/>
        <end position="407"/>
    </location>
</feature>
<evidence type="ECO:0000313" key="8">
    <source>
        <dbReference type="EMBL" id="EJS41960.1"/>
    </source>
</evidence>
<feature type="compositionally biased region" description="Polar residues" evidence="5">
    <location>
        <begin position="436"/>
        <end position="449"/>
    </location>
</feature>
<evidence type="ECO:0000259" key="7">
    <source>
        <dbReference type="PROSITE" id="PS50056"/>
    </source>
</evidence>
<dbReference type="GO" id="GO:0043409">
    <property type="term" value="P:negative regulation of MAPK cascade"/>
    <property type="evidence" value="ECO:0007669"/>
    <property type="project" value="TreeGrafter"/>
</dbReference>
<proteinExistence type="inferred from homology"/>
<feature type="domain" description="Tyrosine specific protein phosphatases" evidence="7">
    <location>
        <begin position="291"/>
        <end position="345"/>
    </location>
</feature>
<dbReference type="PROSITE" id="PS50056">
    <property type="entry name" value="TYR_PHOSPHATASE_2"/>
    <property type="match status" value="1"/>
</dbReference>
<dbReference type="GO" id="GO:0033550">
    <property type="term" value="F:MAP kinase tyrosine phosphatase activity"/>
    <property type="evidence" value="ECO:0007669"/>
    <property type="project" value="TreeGrafter"/>
</dbReference>
<dbReference type="InterPro" id="IPR029021">
    <property type="entry name" value="Prot-tyrosine_phosphatase-like"/>
</dbReference>
<evidence type="ECO:0000313" key="9">
    <source>
        <dbReference type="Proteomes" id="UP000006968"/>
    </source>
</evidence>
<organism evidence="8 9">
    <name type="scientific">Saccharomyces arboricola (strain H-6 / AS 2.3317 / CBS 10644)</name>
    <name type="common">Yeast</name>
    <dbReference type="NCBI Taxonomy" id="1160507"/>
    <lineage>
        <taxon>Eukaryota</taxon>
        <taxon>Fungi</taxon>
        <taxon>Dikarya</taxon>
        <taxon>Ascomycota</taxon>
        <taxon>Saccharomycotina</taxon>
        <taxon>Saccharomycetes</taxon>
        <taxon>Saccharomycetales</taxon>
        <taxon>Saccharomycetaceae</taxon>
        <taxon>Saccharomyces</taxon>
    </lineage>
</organism>